<dbReference type="PROSITE" id="PS52016">
    <property type="entry name" value="TONB_DEPENDENT_REC_3"/>
    <property type="match status" value="1"/>
</dbReference>
<dbReference type="InterPro" id="IPR037066">
    <property type="entry name" value="Plug_dom_sf"/>
</dbReference>
<dbReference type="InterPro" id="IPR039426">
    <property type="entry name" value="TonB-dep_rcpt-like"/>
</dbReference>
<dbReference type="RefSeq" id="WP_093070461.1">
    <property type="nucleotide sequence ID" value="NZ_FNQP01000030.1"/>
</dbReference>
<dbReference type="CDD" id="cd01347">
    <property type="entry name" value="ligand_gated_channel"/>
    <property type="match status" value="1"/>
</dbReference>
<keyword evidence="8 10" id="KW-0472">Membrane</keyword>
<dbReference type="EMBL" id="FNQP01000030">
    <property type="protein sequence ID" value="SEB06229.1"/>
    <property type="molecule type" value="Genomic_DNA"/>
</dbReference>
<dbReference type="GO" id="GO:0044718">
    <property type="term" value="P:siderophore transmembrane transport"/>
    <property type="evidence" value="ECO:0007669"/>
    <property type="project" value="TreeGrafter"/>
</dbReference>
<dbReference type="InterPro" id="IPR000531">
    <property type="entry name" value="Beta-barrel_TonB"/>
</dbReference>
<dbReference type="InterPro" id="IPR012910">
    <property type="entry name" value="Plug_dom"/>
</dbReference>
<comment type="similarity">
    <text evidence="10 11">Belongs to the TonB-dependent receptor family.</text>
</comment>
<gene>
    <name evidence="15" type="ORF">SAMN05660964_03341</name>
</gene>
<dbReference type="GO" id="GO:0015344">
    <property type="term" value="F:siderophore uptake transmembrane transporter activity"/>
    <property type="evidence" value="ECO:0007669"/>
    <property type="project" value="TreeGrafter"/>
</dbReference>
<keyword evidence="4 10" id="KW-0812">Transmembrane</keyword>
<evidence type="ECO:0000256" key="10">
    <source>
        <dbReference type="PROSITE-ProRule" id="PRU01360"/>
    </source>
</evidence>
<evidence type="ECO:0000256" key="12">
    <source>
        <dbReference type="SAM" id="SignalP"/>
    </source>
</evidence>
<evidence type="ECO:0000256" key="8">
    <source>
        <dbReference type="ARBA" id="ARBA00023136"/>
    </source>
</evidence>
<feature type="signal peptide" evidence="12">
    <location>
        <begin position="1"/>
        <end position="19"/>
    </location>
</feature>
<keyword evidence="5 12" id="KW-0732">Signal</keyword>
<feature type="domain" description="TonB-dependent receptor plug" evidence="14">
    <location>
        <begin position="39"/>
        <end position="149"/>
    </location>
</feature>
<dbReference type="InterPro" id="IPR036942">
    <property type="entry name" value="Beta-barrel_TonB_sf"/>
</dbReference>
<evidence type="ECO:0000259" key="14">
    <source>
        <dbReference type="Pfam" id="PF07715"/>
    </source>
</evidence>
<evidence type="ECO:0000256" key="11">
    <source>
        <dbReference type="RuleBase" id="RU003357"/>
    </source>
</evidence>
<evidence type="ECO:0000256" key="1">
    <source>
        <dbReference type="ARBA" id="ARBA00004571"/>
    </source>
</evidence>
<keyword evidence="6" id="KW-0406">Ion transport</keyword>
<evidence type="ECO:0000313" key="16">
    <source>
        <dbReference type="Proteomes" id="UP000199397"/>
    </source>
</evidence>
<organism evidence="15 16">
    <name type="scientific">Thiothrix caldifontis</name>
    <dbReference type="NCBI Taxonomy" id="525918"/>
    <lineage>
        <taxon>Bacteria</taxon>
        <taxon>Pseudomonadati</taxon>
        <taxon>Pseudomonadota</taxon>
        <taxon>Gammaproteobacteria</taxon>
        <taxon>Thiotrichales</taxon>
        <taxon>Thiotrichaceae</taxon>
        <taxon>Thiothrix</taxon>
    </lineage>
</organism>
<evidence type="ECO:0000256" key="7">
    <source>
        <dbReference type="ARBA" id="ARBA00023077"/>
    </source>
</evidence>
<dbReference type="Gene3D" id="2.170.130.10">
    <property type="entry name" value="TonB-dependent receptor, plug domain"/>
    <property type="match status" value="1"/>
</dbReference>
<feature type="domain" description="TonB-dependent receptor-like beta-barrel" evidence="13">
    <location>
        <begin position="250"/>
        <end position="608"/>
    </location>
</feature>
<keyword evidence="9 10" id="KW-0998">Cell outer membrane</keyword>
<dbReference type="Pfam" id="PF07715">
    <property type="entry name" value="Plug"/>
    <property type="match status" value="1"/>
</dbReference>
<dbReference type="PANTHER" id="PTHR30069:SF53">
    <property type="entry name" value="COLICIN I RECEPTOR-RELATED"/>
    <property type="match status" value="1"/>
</dbReference>
<dbReference type="PANTHER" id="PTHR30069">
    <property type="entry name" value="TONB-DEPENDENT OUTER MEMBRANE RECEPTOR"/>
    <property type="match status" value="1"/>
</dbReference>
<dbReference type="SUPFAM" id="SSF56935">
    <property type="entry name" value="Porins"/>
    <property type="match status" value="1"/>
</dbReference>
<reference evidence="15 16" key="1">
    <citation type="submission" date="2016-10" db="EMBL/GenBank/DDBJ databases">
        <authorList>
            <person name="de Groot N.N."/>
        </authorList>
    </citation>
    <scope>NUCLEOTIDE SEQUENCE [LARGE SCALE GENOMIC DNA]</scope>
    <source>
        <strain evidence="15 16">DSM 21228</strain>
    </source>
</reference>
<evidence type="ECO:0000256" key="4">
    <source>
        <dbReference type="ARBA" id="ARBA00022692"/>
    </source>
</evidence>
<evidence type="ECO:0000259" key="13">
    <source>
        <dbReference type="Pfam" id="PF00593"/>
    </source>
</evidence>
<evidence type="ECO:0000256" key="5">
    <source>
        <dbReference type="ARBA" id="ARBA00022729"/>
    </source>
</evidence>
<dbReference type="Proteomes" id="UP000199397">
    <property type="component" value="Unassembled WGS sequence"/>
</dbReference>
<evidence type="ECO:0000313" key="15">
    <source>
        <dbReference type="EMBL" id="SEB06229.1"/>
    </source>
</evidence>
<keyword evidence="15" id="KW-0675">Receptor</keyword>
<dbReference type="OrthoDB" id="9764669at2"/>
<feature type="chain" id="PRO_5011530366" evidence="12">
    <location>
        <begin position="20"/>
        <end position="637"/>
    </location>
</feature>
<dbReference type="Gene3D" id="2.40.170.20">
    <property type="entry name" value="TonB-dependent receptor, beta-barrel domain"/>
    <property type="match status" value="1"/>
</dbReference>
<dbReference type="GO" id="GO:0009279">
    <property type="term" value="C:cell outer membrane"/>
    <property type="evidence" value="ECO:0007669"/>
    <property type="project" value="UniProtKB-SubCell"/>
</dbReference>
<keyword evidence="16" id="KW-1185">Reference proteome</keyword>
<proteinExistence type="inferred from homology"/>
<accession>A0A1H4G9F5</accession>
<dbReference type="STRING" id="525918.SAMN05660964_03341"/>
<protein>
    <submittedName>
        <fullName evidence="15">Outer membrane receptor for ferrienterochelin and colicins</fullName>
    </submittedName>
</protein>
<keyword evidence="2 10" id="KW-0813">Transport</keyword>
<evidence type="ECO:0000256" key="9">
    <source>
        <dbReference type="ARBA" id="ARBA00023237"/>
    </source>
</evidence>
<keyword evidence="3 10" id="KW-1134">Transmembrane beta strand</keyword>
<keyword evidence="7 11" id="KW-0798">TonB box</keyword>
<dbReference type="AlphaFoldDB" id="A0A1H4G9F5"/>
<evidence type="ECO:0000256" key="2">
    <source>
        <dbReference type="ARBA" id="ARBA00022448"/>
    </source>
</evidence>
<sequence>MPKKLLAILIAATSLNAVADTPDTLDDITVTATRTESKVKQAPSSVTVMTRKDIAQKGGENVLEALRGTPGINLQGVGSGGRKTISLRGLESKHTLLLVDGKRLPASNDVIGPNTDYQYDWIPVEQIERIEVVRGPLSVLYGSDALGGVVNIITRKPSQTPTGDAKLASRTASGDAGGDGYDVEFNLSGGVRDNLQLSIGGQQSRRAAVASQLDPRQSAIEGRDKQQVALSADWQPAAGHNVKLEHSAGQEERWYDTVTRTNTPYQSRYNLDRQQTSLSWKGSLGNTVSSVRAYQSSVDITNHATAPGTATDPQTLQDTVVEGNTRFTLGDNHFITTGVEHRTERLENPKLSGGNAEITLKSAYAQDEIAVSERTHLTVGVRQDEHDTFGGETSPRVSIVRDVNDKLTLKASYGHGFRAPTIKQVSPGYSFQTGKILIKSNPDLQPETNDALELGASYSNGKLNLNAAVFDNKVKNLIDTRLNRTLAGGVQEWLYANTDEARLRGAEISADLPIHEGLKLNTSYQYLDAKDGNEQRLERRPRHTLSAGVAWEKNGWKTNLQAEHLADQTIASPTTGIQADVPDYTLWNAGVRKAVSKHLELGVGIENLTDVRLEEKSTAFRHEEYPRTVRLELKGSF</sequence>
<dbReference type="Pfam" id="PF00593">
    <property type="entry name" value="TonB_dep_Rec_b-barrel"/>
    <property type="match status" value="1"/>
</dbReference>
<evidence type="ECO:0000256" key="6">
    <source>
        <dbReference type="ARBA" id="ARBA00023065"/>
    </source>
</evidence>
<evidence type="ECO:0000256" key="3">
    <source>
        <dbReference type="ARBA" id="ARBA00022452"/>
    </source>
</evidence>
<comment type="subcellular location">
    <subcellularLocation>
        <location evidence="1 10">Cell outer membrane</location>
        <topology evidence="1 10">Multi-pass membrane protein</topology>
    </subcellularLocation>
</comment>
<name>A0A1H4G9F5_9GAMM</name>